<keyword evidence="8" id="KW-0677">Repeat</keyword>
<dbReference type="GO" id="GO:0005524">
    <property type="term" value="F:ATP binding"/>
    <property type="evidence" value="ECO:0007669"/>
    <property type="project" value="UniProtKB-KW"/>
</dbReference>
<comment type="cofactor">
    <cofactor evidence="1">
        <name>Mg(2+)</name>
        <dbReference type="ChEBI" id="CHEBI:18420"/>
    </cofactor>
</comment>
<name>A0A182N904_9DIPT</name>
<evidence type="ECO:0000256" key="14">
    <source>
        <dbReference type="ARBA" id="ARBA00023204"/>
    </source>
</evidence>
<keyword evidence="11" id="KW-0067">ATP-binding</keyword>
<evidence type="ECO:0000256" key="15">
    <source>
        <dbReference type="ARBA" id="ARBA00023242"/>
    </source>
</evidence>
<evidence type="ECO:0000256" key="18">
    <source>
        <dbReference type="ARBA" id="ARBA00034003"/>
    </source>
</evidence>
<keyword evidence="6" id="KW-0436">Ligase</keyword>
<dbReference type="Pfam" id="PF04679">
    <property type="entry name" value="DNA_ligase_A_C"/>
    <property type="match status" value="1"/>
</dbReference>
<evidence type="ECO:0000259" key="21">
    <source>
        <dbReference type="PROSITE" id="PS50160"/>
    </source>
</evidence>
<dbReference type="EnsemblMetazoa" id="ADIR004128-RA">
    <property type="protein sequence ID" value="ADIR004128-PA"/>
    <property type="gene ID" value="ADIR004128"/>
</dbReference>
<evidence type="ECO:0000256" key="16">
    <source>
        <dbReference type="ARBA" id="ARBA00030676"/>
    </source>
</evidence>
<protein>
    <recommendedName>
        <fullName evidence="5">DNA ligase 4</fullName>
        <ecNumber evidence="4">6.5.1.1</ecNumber>
    </recommendedName>
    <alternativeName>
        <fullName evidence="17">DNA ligase IV</fullName>
    </alternativeName>
    <alternativeName>
        <fullName evidence="16">Polydeoxyribonucleotide synthase [ATP] 4</fullName>
    </alternativeName>
</protein>
<keyword evidence="9" id="KW-0547">Nucleotide-binding</keyword>
<dbReference type="EC" id="6.5.1.1" evidence="4"/>
<dbReference type="SUPFAM" id="SSF56091">
    <property type="entry name" value="DNA ligase/mRNA capping enzyme, catalytic domain"/>
    <property type="match status" value="1"/>
</dbReference>
<keyword evidence="13" id="KW-0233">DNA recombination</keyword>
<dbReference type="InterPro" id="IPR001357">
    <property type="entry name" value="BRCT_dom"/>
</dbReference>
<organism evidence="23 24">
    <name type="scientific">Anopheles dirus</name>
    <dbReference type="NCBI Taxonomy" id="7168"/>
    <lineage>
        <taxon>Eukaryota</taxon>
        <taxon>Metazoa</taxon>
        <taxon>Ecdysozoa</taxon>
        <taxon>Arthropoda</taxon>
        <taxon>Hexapoda</taxon>
        <taxon>Insecta</taxon>
        <taxon>Pterygota</taxon>
        <taxon>Neoptera</taxon>
        <taxon>Endopterygota</taxon>
        <taxon>Diptera</taxon>
        <taxon>Nematocera</taxon>
        <taxon>Culicoidea</taxon>
        <taxon>Culicidae</taxon>
        <taxon>Anophelinae</taxon>
        <taxon>Anopheles</taxon>
    </lineage>
</organism>
<dbReference type="SUPFAM" id="SSF52113">
    <property type="entry name" value="BRCT domain"/>
    <property type="match status" value="1"/>
</dbReference>
<dbReference type="GO" id="GO:0071897">
    <property type="term" value="P:DNA biosynthetic process"/>
    <property type="evidence" value="ECO:0007669"/>
    <property type="project" value="InterPro"/>
</dbReference>
<keyword evidence="15" id="KW-0539">Nucleus</keyword>
<keyword evidence="10" id="KW-0227">DNA damage</keyword>
<reference evidence="23" key="2">
    <citation type="submission" date="2020-05" db="UniProtKB">
        <authorList>
            <consortium name="EnsemblMetazoa"/>
        </authorList>
    </citation>
    <scope>IDENTIFICATION</scope>
    <source>
        <strain evidence="23">WRAIR2</strain>
    </source>
</reference>
<evidence type="ECO:0000256" key="6">
    <source>
        <dbReference type="ARBA" id="ARBA00022598"/>
    </source>
</evidence>
<dbReference type="InterPro" id="IPR012310">
    <property type="entry name" value="DNA_ligase_ATP-dep_cent"/>
</dbReference>
<dbReference type="InterPro" id="IPR029710">
    <property type="entry name" value="LIG4"/>
</dbReference>
<dbReference type="Gene3D" id="1.10.3260.10">
    <property type="entry name" value="DNA ligase, ATP-dependent, N-terminal domain"/>
    <property type="match status" value="1"/>
</dbReference>
<dbReference type="InterPro" id="IPR012340">
    <property type="entry name" value="NA-bd_OB-fold"/>
</dbReference>
<evidence type="ECO:0000256" key="1">
    <source>
        <dbReference type="ARBA" id="ARBA00001946"/>
    </source>
</evidence>
<evidence type="ECO:0000256" key="5">
    <source>
        <dbReference type="ARBA" id="ARBA00022073"/>
    </source>
</evidence>
<dbReference type="InterPro" id="IPR012309">
    <property type="entry name" value="DNA_ligase_ATP-dep_C"/>
</dbReference>
<dbReference type="PANTHER" id="PTHR45997">
    <property type="entry name" value="DNA LIGASE 4"/>
    <property type="match status" value="1"/>
</dbReference>
<evidence type="ECO:0000256" key="8">
    <source>
        <dbReference type="ARBA" id="ARBA00022737"/>
    </source>
</evidence>
<dbReference type="GO" id="GO:0005958">
    <property type="term" value="C:DNA-dependent protein kinase-DNA ligase 4 complex"/>
    <property type="evidence" value="ECO:0007669"/>
    <property type="project" value="TreeGrafter"/>
</dbReference>
<dbReference type="InterPro" id="IPR044125">
    <property type="entry name" value="Adenylation_DNA_ligase_IV"/>
</dbReference>
<keyword evidence="24" id="KW-1185">Reference proteome</keyword>
<dbReference type="PANTHER" id="PTHR45997:SF1">
    <property type="entry name" value="DNA LIGASE 4"/>
    <property type="match status" value="1"/>
</dbReference>
<dbReference type="Gene3D" id="2.40.50.140">
    <property type="entry name" value="Nucleic acid-binding proteins"/>
    <property type="match status" value="1"/>
</dbReference>
<evidence type="ECO:0000256" key="2">
    <source>
        <dbReference type="ARBA" id="ARBA00004123"/>
    </source>
</evidence>
<evidence type="ECO:0000313" key="24">
    <source>
        <dbReference type="Proteomes" id="UP000075884"/>
    </source>
</evidence>
<dbReference type="GO" id="GO:0006297">
    <property type="term" value="P:nucleotide-excision repair, DNA gap filling"/>
    <property type="evidence" value="ECO:0007669"/>
    <property type="project" value="TreeGrafter"/>
</dbReference>
<dbReference type="Gene3D" id="3.40.50.10190">
    <property type="entry name" value="BRCT domain"/>
    <property type="match status" value="1"/>
</dbReference>
<sequence>MSSSVKVESFGELSALLEQVKQSPRQQKESAFCKFFTTFERHRQSFGDDATSRPSIYTWLRLLVPGLDRERKAYGMRERTLTDAYIQALALDRQSAEVRRLLDGGGDDLAERLAPLLHGRCPQDGDLTVAEVDRRLDAIGEGRAGARTELVALLEHGSSLDHRWLVRIVLKNLRLGVSNRRILQLYHPNAPSLYDSAGDLKRVVELLETTDGGGSQHLQQHQGEIALRPMHFIRPMLCQRVELRQVGELLGRDTYWLETKMDGERFQVHWDGTIFRYYSRNGYDYSDAFGRTPDQLDGTLSPMLAALLAPSVRELVLDGEMMVFDRRELRYRDKCDGTDVKALRTGNTTLRPCFCAYDVLYYNGRSLAGVPYAERARLLPEVVRPQFGFVAHCERERVQDANHLIQLLNTAIDAQQEGVVLKRENAHYQPNRRAGTGWYKIKPDYIAGLVVDFDLLVLGGFYNQRRTYVNAFLLGVAKTPTEFVSVARVSMGLGTAEWQQLNQTFRPHWRTGEAAAHGLHFGRTQPDVWIAPASSLALEIRGSELVRSESYAAGFTIRFPRIVTVRADKPSDEVCTLEELEGLAGTTGSTRKATKLAKRHVTLADLSGPPAPSQRRAGKRGAPRVERKPDAPREREPSPFADGMLHGRDVCVMSTGSDTSTVAVEALVRRHGGRAVANPGSDTYAIVAGRETFKVRKYMATNRWDVVREEWLLRAGMSGRLTPFRPEDVLAATEPTQQRLAAQYDRYGDSYTRPVTPTTFTALLRRVTVAGEALPPLSAGEVIRAERALLGAEEARRVRLFRGCTARLYHDVDKTAANEELEPAGMQVGALRAMREMLRFVRHGGRWLRDSEPGPVQYLFVASTAAEAASSRLARNVSQWLGTVAGEDTGETLLSVDWIGRSIEAGSLCGLTEFIIDRDDRSIK</sequence>
<feature type="region of interest" description="Disordered" evidence="20">
    <location>
        <begin position="603"/>
        <end position="645"/>
    </location>
</feature>
<evidence type="ECO:0000256" key="20">
    <source>
        <dbReference type="SAM" id="MobiDB-lite"/>
    </source>
</evidence>
<keyword evidence="7" id="KW-0479">Metal-binding</keyword>
<dbReference type="SUPFAM" id="SSF117018">
    <property type="entry name" value="ATP-dependent DNA ligase DNA-binding domain"/>
    <property type="match status" value="1"/>
</dbReference>
<dbReference type="PROSITE" id="PS50172">
    <property type="entry name" value="BRCT"/>
    <property type="match status" value="1"/>
</dbReference>
<dbReference type="VEuPathDB" id="VectorBase:ADIR004128"/>
<dbReference type="GO" id="GO:0046872">
    <property type="term" value="F:metal ion binding"/>
    <property type="evidence" value="ECO:0007669"/>
    <property type="project" value="UniProtKB-KW"/>
</dbReference>
<keyword evidence="14" id="KW-0234">DNA repair</keyword>
<evidence type="ECO:0000256" key="9">
    <source>
        <dbReference type="ARBA" id="ARBA00022741"/>
    </source>
</evidence>
<comment type="catalytic activity">
    <reaction evidence="18">
        <text>ATP + (deoxyribonucleotide)n-3'-hydroxyl + 5'-phospho-(deoxyribonucleotide)m = (deoxyribonucleotide)n+m + AMP + diphosphate.</text>
        <dbReference type="EC" id="6.5.1.1"/>
    </reaction>
</comment>
<evidence type="ECO:0000256" key="3">
    <source>
        <dbReference type="ARBA" id="ARBA00007572"/>
    </source>
</evidence>
<dbReference type="Gene3D" id="3.30.470.30">
    <property type="entry name" value="DNA ligase/mRNA capping enzyme"/>
    <property type="match status" value="1"/>
</dbReference>
<dbReference type="InterPro" id="IPR000977">
    <property type="entry name" value="DNA_ligase_ATP-dep"/>
</dbReference>
<feature type="domain" description="BRCT" evidence="22">
    <location>
        <begin position="640"/>
        <end position="729"/>
    </location>
</feature>
<dbReference type="CDD" id="cd07968">
    <property type="entry name" value="OBF_DNA_ligase_IV"/>
    <property type="match status" value="1"/>
</dbReference>
<dbReference type="Proteomes" id="UP000075884">
    <property type="component" value="Unassembled WGS sequence"/>
</dbReference>
<feature type="domain" description="ATP-dependent DNA ligase family profile" evidence="21">
    <location>
        <begin position="345"/>
        <end position="478"/>
    </location>
</feature>
<feature type="compositionally biased region" description="Basic and acidic residues" evidence="20">
    <location>
        <begin position="623"/>
        <end position="637"/>
    </location>
</feature>
<dbReference type="AlphaFoldDB" id="A0A182N904"/>
<dbReference type="InterPro" id="IPR036420">
    <property type="entry name" value="BRCT_dom_sf"/>
</dbReference>
<comment type="subcellular location">
    <subcellularLocation>
        <location evidence="2">Nucleus</location>
    </subcellularLocation>
</comment>
<evidence type="ECO:0000256" key="4">
    <source>
        <dbReference type="ARBA" id="ARBA00012727"/>
    </source>
</evidence>
<evidence type="ECO:0000259" key="22">
    <source>
        <dbReference type="PROSITE" id="PS50172"/>
    </source>
</evidence>
<dbReference type="GO" id="GO:0006303">
    <property type="term" value="P:double-strand break repair via nonhomologous end joining"/>
    <property type="evidence" value="ECO:0007669"/>
    <property type="project" value="TreeGrafter"/>
</dbReference>
<dbReference type="Pfam" id="PF01068">
    <property type="entry name" value="DNA_ligase_A_M"/>
    <property type="match status" value="1"/>
</dbReference>
<evidence type="ECO:0000256" key="17">
    <source>
        <dbReference type="ARBA" id="ARBA00031942"/>
    </source>
</evidence>
<dbReference type="NCBIfam" id="TIGR00574">
    <property type="entry name" value="dnl1"/>
    <property type="match status" value="1"/>
</dbReference>
<reference evidence="24" key="1">
    <citation type="submission" date="2013-03" db="EMBL/GenBank/DDBJ databases">
        <title>The Genome Sequence of Anopheles dirus WRAIR2.</title>
        <authorList>
            <consortium name="The Broad Institute Genomics Platform"/>
            <person name="Neafsey D.E."/>
            <person name="Walton C."/>
            <person name="Walker B."/>
            <person name="Young S.K."/>
            <person name="Zeng Q."/>
            <person name="Gargeya S."/>
            <person name="Fitzgerald M."/>
            <person name="Haas B."/>
            <person name="Abouelleil A."/>
            <person name="Allen A.W."/>
            <person name="Alvarado L."/>
            <person name="Arachchi H.M."/>
            <person name="Berlin A.M."/>
            <person name="Chapman S.B."/>
            <person name="Gainer-Dewar J."/>
            <person name="Goldberg J."/>
            <person name="Griggs A."/>
            <person name="Gujja S."/>
            <person name="Hansen M."/>
            <person name="Howarth C."/>
            <person name="Imamovic A."/>
            <person name="Ireland A."/>
            <person name="Larimer J."/>
            <person name="McCowan C."/>
            <person name="Murphy C."/>
            <person name="Pearson M."/>
            <person name="Poon T.W."/>
            <person name="Priest M."/>
            <person name="Roberts A."/>
            <person name="Saif S."/>
            <person name="Shea T."/>
            <person name="Sisk P."/>
            <person name="Sykes S."/>
            <person name="Wortman J."/>
            <person name="Nusbaum C."/>
            <person name="Birren B."/>
        </authorList>
    </citation>
    <scope>NUCLEOTIDE SEQUENCE [LARGE SCALE GENOMIC DNA]</scope>
    <source>
        <strain evidence="24">WRAIR2</strain>
    </source>
</reference>
<dbReference type="CDD" id="cd07903">
    <property type="entry name" value="Adenylation_DNA_ligase_IV"/>
    <property type="match status" value="1"/>
</dbReference>
<dbReference type="SUPFAM" id="SSF50249">
    <property type="entry name" value="Nucleic acid-binding proteins"/>
    <property type="match status" value="1"/>
</dbReference>
<accession>A0A182N904</accession>
<dbReference type="GO" id="GO:0003677">
    <property type="term" value="F:DNA binding"/>
    <property type="evidence" value="ECO:0007669"/>
    <property type="project" value="InterPro"/>
</dbReference>
<dbReference type="GO" id="GO:0032807">
    <property type="term" value="C:DNA ligase IV complex"/>
    <property type="evidence" value="ECO:0007669"/>
    <property type="project" value="TreeGrafter"/>
</dbReference>
<evidence type="ECO:0000256" key="13">
    <source>
        <dbReference type="ARBA" id="ARBA00023172"/>
    </source>
</evidence>
<evidence type="ECO:0000256" key="10">
    <source>
        <dbReference type="ARBA" id="ARBA00022763"/>
    </source>
</evidence>
<dbReference type="GO" id="GO:0003910">
    <property type="term" value="F:DNA ligase (ATP) activity"/>
    <property type="evidence" value="ECO:0007669"/>
    <property type="project" value="UniProtKB-EC"/>
</dbReference>
<comment type="similarity">
    <text evidence="3 19">Belongs to the ATP-dependent DNA ligase family.</text>
</comment>
<keyword evidence="12" id="KW-0460">Magnesium</keyword>
<evidence type="ECO:0000256" key="7">
    <source>
        <dbReference type="ARBA" id="ARBA00022723"/>
    </source>
</evidence>
<proteinExistence type="inferred from homology"/>
<evidence type="ECO:0000256" key="19">
    <source>
        <dbReference type="RuleBase" id="RU004196"/>
    </source>
</evidence>
<dbReference type="InterPro" id="IPR012308">
    <property type="entry name" value="DNA_ligase_ATP-dep_N"/>
</dbReference>
<dbReference type="STRING" id="7168.A0A182N904"/>
<dbReference type="GO" id="GO:0006310">
    <property type="term" value="P:DNA recombination"/>
    <property type="evidence" value="ECO:0007669"/>
    <property type="project" value="UniProtKB-KW"/>
</dbReference>
<dbReference type="Pfam" id="PF04675">
    <property type="entry name" value="DNA_ligase_A_N"/>
    <property type="match status" value="1"/>
</dbReference>
<dbReference type="InterPro" id="IPR036599">
    <property type="entry name" value="DNA_ligase_N_sf"/>
</dbReference>
<evidence type="ECO:0000256" key="11">
    <source>
        <dbReference type="ARBA" id="ARBA00022840"/>
    </source>
</evidence>
<evidence type="ECO:0000313" key="23">
    <source>
        <dbReference type="EnsemblMetazoa" id="ADIR004128-PA"/>
    </source>
</evidence>
<evidence type="ECO:0000256" key="12">
    <source>
        <dbReference type="ARBA" id="ARBA00022842"/>
    </source>
</evidence>
<dbReference type="PROSITE" id="PS50160">
    <property type="entry name" value="DNA_LIGASE_A3"/>
    <property type="match status" value="1"/>
</dbReference>